<keyword evidence="6" id="KW-0418">Kinase</keyword>
<proteinExistence type="predicted"/>
<dbReference type="Pfam" id="PF07568">
    <property type="entry name" value="HisKA_2"/>
    <property type="match status" value="1"/>
</dbReference>
<dbReference type="Gene3D" id="3.30.450.20">
    <property type="entry name" value="PAS domain"/>
    <property type="match status" value="2"/>
</dbReference>
<evidence type="ECO:0000259" key="11">
    <source>
        <dbReference type="Pfam" id="PF13581"/>
    </source>
</evidence>
<comment type="catalytic activity">
    <reaction evidence="1">
        <text>ATP + protein L-histidine = ADP + protein N-phospho-L-histidine.</text>
        <dbReference type="EC" id="2.7.13.3"/>
    </reaction>
</comment>
<evidence type="ECO:0000256" key="6">
    <source>
        <dbReference type="ARBA" id="ARBA00022777"/>
    </source>
</evidence>
<dbReference type="InterPro" id="IPR036890">
    <property type="entry name" value="HATPase_C_sf"/>
</dbReference>
<dbReference type="InterPro" id="IPR011495">
    <property type="entry name" value="Sig_transdc_His_kin_sub2_dim/P"/>
</dbReference>
<keyword evidence="5" id="KW-0547">Nucleotide-binding</keyword>
<dbReference type="CDD" id="cd18773">
    <property type="entry name" value="PDC1_HK_sensor"/>
    <property type="match status" value="1"/>
</dbReference>
<keyword evidence="9" id="KW-1133">Transmembrane helix</keyword>
<dbReference type="Pfam" id="PF13581">
    <property type="entry name" value="HATPase_c_2"/>
    <property type="match status" value="1"/>
</dbReference>
<keyword evidence="9" id="KW-0812">Transmembrane</keyword>
<dbReference type="CDD" id="cd16936">
    <property type="entry name" value="HATPase_RsbW-like"/>
    <property type="match status" value="1"/>
</dbReference>
<dbReference type="SUPFAM" id="SSF55874">
    <property type="entry name" value="ATPase domain of HSP90 chaperone/DNA topoisomerase II/histidine kinase"/>
    <property type="match status" value="1"/>
</dbReference>
<reference evidence="12" key="1">
    <citation type="journal article" date="2020" name="mSystems">
        <title>Genome- and Community-Level Interaction Insights into Carbon Utilization and Element Cycling Functions of Hydrothermarchaeota in Hydrothermal Sediment.</title>
        <authorList>
            <person name="Zhou Z."/>
            <person name="Liu Y."/>
            <person name="Xu W."/>
            <person name="Pan J."/>
            <person name="Luo Z.H."/>
            <person name="Li M."/>
        </authorList>
    </citation>
    <scope>NUCLEOTIDE SEQUENCE [LARGE SCALE GENOMIC DNA]</scope>
    <source>
        <strain evidence="12">SpSt-503</strain>
    </source>
</reference>
<feature type="transmembrane region" description="Helical" evidence="9">
    <location>
        <begin position="270"/>
        <end position="292"/>
    </location>
</feature>
<evidence type="ECO:0000256" key="4">
    <source>
        <dbReference type="ARBA" id="ARBA00022679"/>
    </source>
</evidence>
<dbReference type="InterPro" id="IPR003594">
    <property type="entry name" value="HATPase_dom"/>
</dbReference>
<dbReference type="Gene3D" id="3.30.565.10">
    <property type="entry name" value="Histidine kinase-like ATPase, C-terminal domain"/>
    <property type="match status" value="1"/>
</dbReference>
<evidence type="ECO:0000256" key="1">
    <source>
        <dbReference type="ARBA" id="ARBA00000085"/>
    </source>
</evidence>
<keyword evidence="7" id="KW-0067">ATP-binding</keyword>
<evidence type="ECO:0000256" key="7">
    <source>
        <dbReference type="ARBA" id="ARBA00022840"/>
    </source>
</evidence>
<keyword evidence="3" id="KW-0597">Phosphoprotein</keyword>
<dbReference type="EC" id="2.7.13.3" evidence="2"/>
<accession>A0A7C3E0E4</accession>
<evidence type="ECO:0000313" key="12">
    <source>
        <dbReference type="EMBL" id="HFH28072.1"/>
    </source>
</evidence>
<keyword evidence="8" id="KW-0175">Coiled coil</keyword>
<evidence type="ECO:0000256" key="8">
    <source>
        <dbReference type="SAM" id="Coils"/>
    </source>
</evidence>
<sequence length="558" mass="62925">MNRSIRKTLIIMISLTGLLPVIIMSIGIFISIQRGINDTVIQRNQLLAKSIALSVEQQIRDATTLLISTTEHVDAVKDAEYKKFMEASLVSSGVYESFYAINEQGRVIYSIPQNDVFTGFDFSQQTVIRQVMNRSTPAPAYSSVFISTQTKNPTIVIAVHQPYGIFAGYLNLIWLSRLSNSLGNEQITSLSIVDRYGTVIASRDKAFVEEQYSIANTELFAWAQKSGKGTLHHRFENNDVITSVNFIPGPNWYVFISEPEKSAFRASRDVLFIGLIVAVFAIIGAVLVGYTLGWSILVSIQLLTEESQQVQAGVYRDIQHASNYAEINRLIETFNAMSDEVQKREIQYEEANRQLEHALQQKEILLKEIHHRVKNNMQIVSSLLSLQADELVCEEDREYFENSRLRIQSMAMVHEKIYQTQGLESLPLKDYLQDLVELIMANNQTFMEYAVTGVAPIISLNQAIPCALSVFEACMNAVKYGKDNDGYVKLAIAIQQEEQNWVRIIVKDSGPGFPADFDPAKSRSLGFTLMLGLMDQLKGTFNWYTNQGAVVEFLFPLQ</sequence>
<dbReference type="AlphaFoldDB" id="A0A7C3E0E4"/>
<feature type="domain" description="Histidine kinase/HSP90-like ATPase" evidence="11">
    <location>
        <begin position="467"/>
        <end position="551"/>
    </location>
</feature>
<protein>
    <recommendedName>
        <fullName evidence="2">histidine kinase</fullName>
        <ecNumber evidence="2">2.7.13.3</ecNumber>
    </recommendedName>
</protein>
<evidence type="ECO:0000259" key="10">
    <source>
        <dbReference type="Pfam" id="PF07568"/>
    </source>
</evidence>
<feature type="coiled-coil region" evidence="8">
    <location>
        <begin position="334"/>
        <end position="372"/>
    </location>
</feature>
<dbReference type="GO" id="GO:0005524">
    <property type="term" value="F:ATP binding"/>
    <property type="evidence" value="ECO:0007669"/>
    <property type="project" value="UniProtKB-KW"/>
</dbReference>
<dbReference type="PANTHER" id="PTHR41523:SF8">
    <property type="entry name" value="ETHYLENE RESPONSE SENSOR PROTEIN"/>
    <property type="match status" value="1"/>
</dbReference>
<feature type="domain" description="Signal transduction histidine kinase subgroup 2 dimerisation and phosphoacceptor" evidence="10">
    <location>
        <begin position="368"/>
        <end position="440"/>
    </location>
</feature>
<dbReference type="GO" id="GO:0004673">
    <property type="term" value="F:protein histidine kinase activity"/>
    <property type="evidence" value="ECO:0007669"/>
    <property type="project" value="UniProtKB-EC"/>
</dbReference>
<evidence type="ECO:0000256" key="5">
    <source>
        <dbReference type="ARBA" id="ARBA00022741"/>
    </source>
</evidence>
<comment type="caution">
    <text evidence="12">The sequence shown here is derived from an EMBL/GenBank/DDBJ whole genome shotgun (WGS) entry which is preliminary data.</text>
</comment>
<gene>
    <name evidence="12" type="ORF">ENS59_00955</name>
</gene>
<evidence type="ECO:0000256" key="3">
    <source>
        <dbReference type="ARBA" id="ARBA00022553"/>
    </source>
</evidence>
<dbReference type="PANTHER" id="PTHR41523">
    <property type="entry name" value="TWO-COMPONENT SYSTEM SENSOR PROTEIN"/>
    <property type="match status" value="1"/>
</dbReference>
<feature type="transmembrane region" description="Helical" evidence="9">
    <location>
        <begin position="9"/>
        <end position="32"/>
    </location>
</feature>
<keyword evidence="4" id="KW-0808">Transferase</keyword>
<evidence type="ECO:0000256" key="2">
    <source>
        <dbReference type="ARBA" id="ARBA00012438"/>
    </source>
</evidence>
<evidence type="ECO:0000256" key="9">
    <source>
        <dbReference type="SAM" id="Phobius"/>
    </source>
</evidence>
<keyword evidence="9" id="KW-0472">Membrane</keyword>
<name>A0A7C3E0E4_9SPIR</name>
<dbReference type="EMBL" id="DSVL01000029">
    <property type="protein sequence ID" value="HFH28072.1"/>
    <property type="molecule type" value="Genomic_DNA"/>
</dbReference>
<organism evidence="12">
    <name type="scientific">Gracilinema caldarium</name>
    <dbReference type="NCBI Taxonomy" id="215591"/>
    <lineage>
        <taxon>Bacteria</taxon>
        <taxon>Pseudomonadati</taxon>
        <taxon>Spirochaetota</taxon>
        <taxon>Spirochaetia</taxon>
        <taxon>Spirochaetales</taxon>
        <taxon>Breznakiellaceae</taxon>
        <taxon>Gracilinema</taxon>
    </lineage>
</organism>